<comment type="caution">
    <text evidence="1">The sequence shown here is derived from an EMBL/GenBank/DDBJ whole genome shotgun (WGS) entry which is preliminary data.</text>
</comment>
<proteinExistence type="predicted"/>
<evidence type="ECO:0000313" key="2">
    <source>
        <dbReference type="Proteomes" id="UP000438429"/>
    </source>
</evidence>
<dbReference type="AlphaFoldDB" id="A0A6A4T0S8"/>
<dbReference type="EMBL" id="VEVO01000007">
    <property type="protein sequence ID" value="KAF0039637.1"/>
    <property type="molecule type" value="Genomic_DNA"/>
</dbReference>
<sequence length="146" mass="15578">MHGPSLSSQDGRLECLHAWHEGVICFRGRTTLESTCCGIGDGEETELKGQGSISSVVCRTDASVNVESVGICGITGRRDLNTHESYLEETGTANTQLPSAASVTQSTQVAVRAAAVFPKDRIASTDIESDAAFKQFWKQQSLVSTV</sequence>
<name>A0A6A4T0S8_SCOMX</name>
<accession>A0A6A4T0S8</accession>
<organism evidence="1 2">
    <name type="scientific">Scophthalmus maximus</name>
    <name type="common">Turbot</name>
    <name type="synonym">Psetta maxima</name>
    <dbReference type="NCBI Taxonomy" id="52904"/>
    <lineage>
        <taxon>Eukaryota</taxon>
        <taxon>Metazoa</taxon>
        <taxon>Chordata</taxon>
        <taxon>Craniata</taxon>
        <taxon>Vertebrata</taxon>
        <taxon>Euteleostomi</taxon>
        <taxon>Actinopterygii</taxon>
        <taxon>Neopterygii</taxon>
        <taxon>Teleostei</taxon>
        <taxon>Neoteleostei</taxon>
        <taxon>Acanthomorphata</taxon>
        <taxon>Carangaria</taxon>
        <taxon>Pleuronectiformes</taxon>
        <taxon>Pleuronectoidei</taxon>
        <taxon>Scophthalmidae</taxon>
        <taxon>Scophthalmus</taxon>
    </lineage>
</organism>
<dbReference type="Proteomes" id="UP000438429">
    <property type="component" value="Unassembled WGS sequence"/>
</dbReference>
<protein>
    <submittedName>
        <fullName evidence="1">Uncharacterized protein</fullName>
    </submittedName>
</protein>
<gene>
    <name evidence="1" type="ORF">F2P81_007872</name>
</gene>
<reference evidence="1 2" key="1">
    <citation type="submission" date="2019-06" db="EMBL/GenBank/DDBJ databases">
        <title>Draft genomes of female and male turbot (Scophthalmus maximus).</title>
        <authorList>
            <person name="Xu H."/>
            <person name="Xu X.-W."/>
            <person name="Shao C."/>
            <person name="Chen S."/>
        </authorList>
    </citation>
    <scope>NUCLEOTIDE SEQUENCE [LARGE SCALE GENOMIC DNA]</scope>
    <source>
        <strain evidence="1">Ysfricsl-2016a</strain>
        <tissue evidence="1">Blood</tissue>
    </source>
</reference>
<evidence type="ECO:0000313" key="1">
    <source>
        <dbReference type="EMBL" id="KAF0039637.1"/>
    </source>
</evidence>